<evidence type="ECO:0000313" key="2">
    <source>
        <dbReference type="EMBL" id="MBU8873221.1"/>
    </source>
</evidence>
<dbReference type="PANTHER" id="PTHR24096">
    <property type="entry name" value="LONG-CHAIN-FATTY-ACID--COA LIGASE"/>
    <property type="match status" value="1"/>
</dbReference>
<organism evidence="2 3">
    <name type="scientific">Reyranella humidisoli</name>
    <dbReference type="NCBI Taxonomy" id="2849149"/>
    <lineage>
        <taxon>Bacteria</taxon>
        <taxon>Pseudomonadati</taxon>
        <taxon>Pseudomonadota</taxon>
        <taxon>Alphaproteobacteria</taxon>
        <taxon>Hyphomicrobiales</taxon>
        <taxon>Reyranellaceae</taxon>
        <taxon>Reyranella</taxon>
    </lineage>
</organism>
<sequence length="604" mass="64976">MSHVAPMRALNRPTPTVSVERRANGTLILSAGRSLPADLPLVIDWLERAAMRRPDVTFLAERRGPERAWQRLTYAEAWAKTGAVASWLIAQGFGPGAKPVAILSDNSLENALLLFGALRAGVLVAPISPNFSLAGDFARFDHALGIVEPGLVFAQDSKAYAAALDRAERTGARVVTVDGRRGLAFGALAACSVDAAVAERRQHITADTPAKILFTSGSTGMAKGVLNTHGNLTAGAEMIRAVGEPLDDSRIAVSLDWLPWHHTWGGNANLNSIIRVAGSLYIDGGRPVAGRFQETLENLRELSPSGFGTVPAAYPMLLEALERDADLRAKFFKNMRGLGYGGALLPQESFDRLQSAATEQLGERLPFGCGWGMTETTSTGLMVYWNVDRAGLLGLPQPGMLAKLVPAGDRYELRVTGANVMPGYYRNEAANREAFDEEGFFRTGDAARWVDEDRPEAGIQFAGRLSEEFKLASGTWIRATTLRTQLIDALQPYVRDLVIAAPDRPYLGALVWLDATACRDAGGAEAYRPALARLLAAFNARPGGSSTRVMRLLPLDVPPSPEAGEVTDKRSINARRVLEQRGADVARLYAEPVDPAVIAAEGKG</sequence>
<evidence type="ECO:0000313" key="3">
    <source>
        <dbReference type="Proteomes" id="UP000727907"/>
    </source>
</evidence>
<accession>A0ABS6IF46</accession>
<protein>
    <submittedName>
        <fullName evidence="2">AMP-binding protein</fullName>
    </submittedName>
</protein>
<dbReference type="PANTHER" id="PTHR24096:SF420">
    <property type="entry name" value="LONG-CHAIN-FATTY-ACID--COA LIGASE-RELATED"/>
    <property type="match status" value="1"/>
</dbReference>
<name>A0ABS6IF46_9HYPH</name>
<dbReference type="EMBL" id="JAHOPB010000001">
    <property type="protein sequence ID" value="MBU8873221.1"/>
    <property type="molecule type" value="Genomic_DNA"/>
</dbReference>
<feature type="domain" description="AMP-dependent synthetase/ligase" evidence="1">
    <location>
        <begin position="46"/>
        <end position="425"/>
    </location>
</feature>
<dbReference type="InterPro" id="IPR000873">
    <property type="entry name" value="AMP-dep_synth/lig_dom"/>
</dbReference>
<evidence type="ECO:0000259" key="1">
    <source>
        <dbReference type="Pfam" id="PF00501"/>
    </source>
</evidence>
<proteinExistence type="predicted"/>
<dbReference type="Proteomes" id="UP000727907">
    <property type="component" value="Unassembled WGS sequence"/>
</dbReference>
<dbReference type="InterPro" id="IPR020845">
    <property type="entry name" value="AMP-binding_CS"/>
</dbReference>
<reference evidence="2 3" key="1">
    <citation type="submission" date="2021-06" db="EMBL/GenBank/DDBJ databases">
        <authorList>
            <person name="Lee D.H."/>
        </authorList>
    </citation>
    <scope>NUCLEOTIDE SEQUENCE [LARGE SCALE GENOMIC DNA]</scope>
    <source>
        <strain evidence="2 3">MMS21-HV4-11</strain>
    </source>
</reference>
<dbReference type="PROSITE" id="PS00455">
    <property type="entry name" value="AMP_BINDING"/>
    <property type="match status" value="1"/>
</dbReference>
<dbReference type="RefSeq" id="WP_216957478.1">
    <property type="nucleotide sequence ID" value="NZ_JAHOPB010000001.1"/>
</dbReference>
<dbReference type="Pfam" id="PF00501">
    <property type="entry name" value="AMP-binding"/>
    <property type="match status" value="1"/>
</dbReference>
<gene>
    <name evidence="2" type="ORF">KQ910_05570</name>
</gene>
<comment type="caution">
    <text evidence="2">The sequence shown here is derived from an EMBL/GenBank/DDBJ whole genome shotgun (WGS) entry which is preliminary data.</text>
</comment>
<keyword evidence="3" id="KW-1185">Reference proteome</keyword>